<dbReference type="PANTHER" id="PTHR43560:SF1">
    <property type="entry name" value="ION-TRANSLOCATING OXIDOREDUCTASE COMPLEX SUBUNIT B"/>
    <property type="match status" value="1"/>
</dbReference>
<reference evidence="6" key="1">
    <citation type="submission" date="2019-08" db="EMBL/GenBank/DDBJ databases">
        <authorList>
            <person name="Kucharzyk K."/>
            <person name="Murdoch R.W."/>
            <person name="Higgins S."/>
            <person name="Loffler F."/>
        </authorList>
    </citation>
    <scope>NUCLEOTIDE SEQUENCE</scope>
</reference>
<keyword evidence="4" id="KW-0411">Iron-sulfur</keyword>
<gene>
    <name evidence="6" type="ORF">SDC9_168135</name>
</gene>
<keyword evidence="1" id="KW-0004">4Fe-4S</keyword>
<dbReference type="AlphaFoldDB" id="A0A645G3P4"/>
<keyword evidence="3" id="KW-0408">Iron</keyword>
<dbReference type="EMBL" id="VSSQ01068591">
    <property type="protein sequence ID" value="MPN20756.1"/>
    <property type="molecule type" value="Genomic_DNA"/>
</dbReference>
<dbReference type="InterPro" id="IPR050395">
    <property type="entry name" value="4Fe4S_Ferredoxin_RnfB"/>
</dbReference>
<keyword evidence="2" id="KW-0479">Metal-binding</keyword>
<dbReference type="GO" id="GO:0051539">
    <property type="term" value="F:4 iron, 4 sulfur cluster binding"/>
    <property type="evidence" value="ECO:0007669"/>
    <property type="project" value="UniProtKB-KW"/>
</dbReference>
<dbReference type="Gene3D" id="1.10.15.40">
    <property type="entry name" value="Electron transport complex subunit B, putative Fe-S cluster"/>
    <property type="match status" value="1"/>
</dbReference>
<accession>A0A645G3P4</accession>
<dbReference type="InterPro" id="IPR007202">
    <property type="entry name" value="4Fe-4S_dom"/>
</dbReference>
<evidence type="ECO:0000256" key="2">
    <source>
        <dbReference type="ARBA" id="ARBA00022723"/>
    </source>
</evidence>
<dbReference type="GO" id="GO:0046872">
    <property type="term" value="F:metal ion binding"/>
    <property type="evidence" value="ECO:0007669"/>
    <property type="project" value="UniProtKB-KW"/>
</dbReference>
<name>A0A645G3P4_9ZZZZ</name>
<evidence type="ECO:0000259" key="5">
    <source>
        <dbReference type="PROSITE" id="PS51656"/>
    </source>
</evidence>
<dbReference type="PANTHER" id="PTHR43560">
    <property type="entry name" value="ION-TRANSLOCATING OXIDOREDUCTASE COMPLEX SUBUNIT B"/>
    <property type="match status" value="1"/>
</dbReference>
<comment type="caution">
    <text evidence="6">The sequence shown here is derived from an EMBL/GenBank/DDBJ whole genome shotgun (WGS) entry which is preliminary data.</text>
</comment>
<dbReference type="PROSITE" id="PS51656">
    <property type="entry name" value="4FE4S"/>
    <property type="match status" value="1"/>
</dbReference>
<protein>
    <recommendedName>
        <fullName evidence="5">4Fe-4S domain-containing protein</fullName>
    </recommendedName>
</protein>
<evidence type="ECO:0000256" key="1">
    <source>
        <dbReference type="ARBA" id="ARBA00022485"/>
    </source>
</evidence>
<dbReference type="Pfam" id="PF04060">
    <property type="entry name" value="FeS"/>
    <property type="match status" value="1"/>
</dbReference>
<evidence type="ECO:0000256" key="3">
    <source>
        <dbReference type="ARBA" id="ARBA00023004"/>
    </source>
</evidence>
<evidence type="ECO:0000256" key="4">
    <source>
        <dbReference type="ARBA" id="ARBA00023014"/>
    </source>
</evidence>
<feature type="domain" description="4Fe-4S" evidence="5">
    <location>
        <begin position="69"/>
        <end position="128"/>
    </location>
</feature>
<evidence type="ECO:0000313" key="6">
    <source>
        <dbReference type="EMBL" id="MPN20756.1"/>
    </source>
</evidence>
<proteinExistence type="predicted"/>
<organism evidence="6">
    <name type="scientific">bioreactor metagenome</name>
    <dbReference type="NCBI Taxonomy" id="1076179"/>
    <lineage>
        <taxon>unclassified sequences</taxon>
        <taxon>metagenomes</taxon>
        <taxon>ecological metagenomes</taxon>
    </lineage>
</organism>
<sequence length="131" mass="14511">MGGVLTVENPYIAQARLQTLRRYLPVSLNQVYTSPGKNEGYIPDGFFLKHGLTYQPVSQLDSDRGEAMKKMAALEKILQELPMIDCGSCGSPSCRAFAEDIVKGEVSADECVVKMRAKLKNQIDKNDIKNN</sequence>